<organism evidence="3 4">
    <name type="scientific">Methylobacterium isbiliense</name>
    <dbReference type="NCBI Taxonomy" id="315478"/>
    <lineage>
        <taxon>Bacteria</taxon>
        <taxon>Pseudomonadati</taxon>
        <taxon>Pseudomonadota</taxon>
        <taxon>Alphaproteobacteria</taxon>
        <taxon>Hyphomicrobiales</taxon>
        <taxon>Methylobacteriaceae</taxon>
        <taxon>Methylobacterium</taxon>
    </lineage>
</organism>
<dbReference type="InterPro" id="IPR028087">
    <property type="entry name" value="Tad_N"/>
</dbReference>
<keyword evidence="1" id="KW-0812">Transmembrane</keyword>
<keyword evidence="4" id="KW-1185">Reference proteome</keyword>
<dbReference type="EMBL" id="BPQQ01000111">
    <property type="protein sequence ID" value="GJE04306.1"/>
    <property type="molecule type" value="Genomic_DNA"/>
</dbReference>
<feature type="transmembrane region" description="Helical" evidence="1">
    <location>
        <begin position="20"/>
        <end position="44"/>
    </location>
</feature>
<gene>
    <name evidence="3" type="ORF">GMJLKIPL_6267</name>
</gene>
<reference evidence="3" key="1">
    <citation type="journal article" date="2021" name="Front. Microbiol.">
        <title>Comprehensive Comparative Genomics and Phenotyping of Methylobacterium Species.</title>
        <authorList>
            <person name="Alessa O."/>
            <person name="Ogura Y."/>
            <person name="Fujitani Y."/>
            <person name="Takami H."/>
            <person name="Hayashi T."/>
            <person name="Sahin N."/>
            <person name="Tani A."/>
        </authorList>
    </citation>
    <scope>NUCLEOTIDE SEQUENCE</scope>
    <source>
        <strain evidence="3">DSM 17168</strain>
    </source>
</reference>
<proteinExistence type="predicted"/>
<evidence type="ECO:0000259" key="2">
    <source>
        <dbReference type="Pfam" id="PF13400"/>
    </source>
</evidence>
<accession>A0ABQ4SPT9</accession>
<name>A0ABQ4SPT9_9HYPH</name>
<dbReference type="Pfam" id="PF13400">
    <property type="entry name" value="Tad"/>
    <property type="match status" value="1"/>
</dbReference>
<sequence>MVRDGLAALRGLARSRDANVALTFALSMPLLFGAVGLAVDYATWLAQTQTLQKAADAAALAVVSDMQVSSASQDRIQAVAEAQVREQVPLADGDGPVAVQTLAVARTAPGGPFEPAFADGRARTPGGVTVTLTQRKRAIMSRLVTPHLTDIEVSATAEALGAVKVCVVALDASAADAVRLRNLARIEAGGCSVYALSSSTTALRAEDLAVVTSAKACAVGGYAGGSHNFRPAPVTACPPIKDPLAERVAPPVGGCTHTNLTITGEVRTLSPGTYCGGLVIEQGAQVTLNPGIYIIKDGPLVVGPGDLNLGLTLLGAAGSCSGREVQVSVGLGCLAKVTLDTIGSMKGANVGFYFTGTVPPDPDGVVRPLQFRQRSVVEITAPLRGDMAGLLFHEDRSAAPGRQFEVKSDSARRLVGTIYLPRGTFVVNANQVVADQSEYTAVVARRIDLSQAPRLVINTNYGATDVPVPRGLGPWSASAALTE</sequence>
<keyword evidence="1" id="KW-0472">Membrane</keyword>
<dbReference type="Proteomes" id="UP001055153">
    <property type="component" value="Unassembled WGS sequence"/>
</dbReference>
<evidence type="ECO:0000313" key="4">
    <source>
        <dbReference type="Proteomes" id="UP001055153"/>
    </source>
</evidence>
<feature type="domain" description="Putative Flp pilus-assembly TadG-like N-terminal" evidence="2">
    <location>
        <begin position="19"/>
        <end position="64"/>
    </location>
</feature>
<protein>
    <recommendedName>
        <fullName evidence="2">Putative Flp pilus-assembly TadG-like N-terminal domain-containing protein</fullName>
    </recommendedName>
</protein>
<comment type="caution">
    <text evidence="3">The sequence shown here is derived from an EMBL/GenBank/DDBJ whole genome shotgun (WGS) entry which is preliminary data.</text>
</comment>
<keyword evidence="1" id="KW-1133">Transmembrane helix</keyword>
<evidence type="ECO:0000256" key="1">
    <source>
        <dbReference type="SAM" id="Phobius"/>
    </source>
</evidence>
<evidence type="ECO:0000313" key="3">
    <source>
        <dbReference type="EMBL" id="GJE04306.1"/>
    </source>
</evidence>
<reference evidence="3" key="2">
    <citation type="submission" date="2021-08" db="EMBL/GenBank/DDBJ databases">
        <authorList>
            <person name="Tani A."/>
            <person name="Ola A."/>
            <person name="Ogura Y."/>
            <person name="Katsura K."/>
            <person name="Hayashi T."/>
        </authorList>
    </citation>
    <scope>NUCLEOTIDE SEQUENCE</scope>
    <source>
        <strain evidence="3">DSM 17168</strain>
    </source>
</reference>